<evidence type="ECO:0008006" key="3">
    <source>
        <dbReference type="Google" id="ProtNLM"/>
    </source>
</evidence>
<evidence type="ECO:0000313" key="2">
    <source>
        <dbReference type="Proteomes" id="UP000567067"/>
    </source>
</evidence>
<proteinExistence type="predicted"/>
<sequence length="113" mass="13022">MSKGERNLRLHIMVTHEELTTLRERMAEINSQNQSAFIRKLATDGYAVNVDLAPVNELVSLQRRCVNNLAQIAKYAKSHNVYESEIIELQKGYQGLWKQYSRLLKHLAKLVAL</sequence>
<dbReference type="EMBL" id="JACJIP010000018">
    <property type="protein sequence ID" value="MBA9086442.1"/>
    <property type="molecule type" value="Genomic_DNA"/>
</dbReference>
<dbReference type="AlphaFoldDB" id="A0A7W3SUG0"/>
<dbReference type="RefSeq" id="WP_182536575.1">
    <property type="nucleotide sequence ID" value="NZ_JACJIP010000018.1"/>
</dbReference>
<organism evidence="1 2">
    <name type="scientific">Fontibacillus solani</name>
    <dbReference type="NCBI Taxonomy" id="1572857"/>
    <lineage>
        <taxon>Bacteria</taxon>
        <taxon>Bacillati</taxon>
        <taxon>Bacillota</taxon>
        <taxon>Bacilli</taxon>
        <taxon>Bacillales</taxon>
        <taxon>Paenibacillaceae</taxon>
        <taxon>Fontibacillus</taxon>
    </lineage>
</organism>
<protein>
    <recommendedName>
        <fullName evidence="3">Mobilization protein</fullName>
    </recommendedName>
</protein>
<comment type="caution">
    <text evidence="1">The sequence shown here is derived from an EMBL/GenBank/DDBJ whole genome shotgun (WGS) entry which is preliminary data.</text>
</comment>
<accession>A0A7W3SUG0</accession>
<evidence type="ECO:0000313" key="1">
    <source>
        <dbReference type="EMBL" id="MBA9086442.1"/>
    </source>
</evidence>
<name>A0A7W3SUG0_9BACL</name>
<dbReference type="Proteomes" id="UP000567067">
    <property type="component" value="Unassembled WGS sequence"/>
</dbReference>
<keyword evidence="2" id="KW-1185">Reference proteome</keyword>
<reference evidence="1 2" key="1">
    <citation type="submission" date="2020-08" db="EMBL/GenBank/DDBJ databases">
        <title>Genomic Encyclopedia of Type Strains, Phase III (KMG-III): the genomes of soil and plant-associated and newly described type strains.</title>
        <authorList>
            <person name="Whitman W."/>
        </authorList>
    </citation>
    <scope>NUCLEOTIDE SEQUENCE [LARGE SCALE GENOMIC DNA]</scope>
    <source>
        <strain evidence="1 2">CECT 8693</strain>
    </source>
</reference>
<gene>
    <name evidence="1" type="ORF">FHR92_002920</name>
</gene>